<evidence type="ECO:0000313" key="13">
    <source>
        <dbReference type="Proteomes" id="UP001302676"/>
    </source>
</evidence>
<name>A0AAN6ZMJ4_9PEZI</name>
<feature type="region of interest" description="Disordered" evidence="10">
    <location>
        <begin position="197"/>
        <end position="218"/>
    </location>
</feature>
<evidence type="ECO:0000256" key="5">
    <source>
        <dbReference type="ARBA" id="ARBA00023002"/>
    </source>
</evidence>
<sequence>MNSSSARSSVDLSSSTIPNPKYEHDQEAAGLLPSPTFSDDSREAKLGAKHRWHLGGRCKTWWWDTLHAVLGLLIGLIGITGWVMYWRALPGVGLMGEINGLVPEFPVVPVLFDDDPRSTPDHKTAESANATYEYWASFMPVGNGFMSVPHDDSHVLPPPMVGEAGEYYSIAVFHQLHCLHSVMKMWNQVNDELEQQATSGQLRGRNDDDIASDGKTMSRKKMRRHVDHCFRYLRQSIVCCADTALEGQNLKAKIPDTDGTGATHLCKDFDKVRTWAEERRISDGHAI</sequence>
<dbReference type="PANTHER" id="PTHR33365:SF11">
    <property type="entry name" value="TAT PATHWAY SIGNAL SEQUENCE"/>
    <property type="match status" value="1"/>
</dbReference>
<dbReference type="GO" id="GO:0016020">
    <property type="term" value="C:membrane"/>
    <property type="evidence" value="ECO:0007669"/>
    <property type="project" value="UniProtKB-SubCell"/>
</dbReference>
<keyword evidence="7 11" id="KW-0472">Membrane</keyword>
<evidence type="ECO:0000313" key="12">
    <source>
        <dbReference type="EMBL" id="KAK4142716.1"/>
    </source>
</evidence>
<dbReference type="Pfam" id="PF11807">
    <property type="entry name" value="UstYa"/>
    <property type="match status" value="1"/>
</dbReference>
<dbReference type="PANTHER" id="PTHR33365">
    <property type="entry name" value="YALI0B05434P"/>
    <property type="match status" value="1"/>
</dbReference>
<keyword evidence="3 11" id="KW-0812">Transmembrane</keyword>
<evidence type="ECO:0000256" key="4">
    <source>
        <dbReference type="ARBA" id="ARBA00022989"/>
    </source>
</evidence>
<dbReference type="RefSeq" id="XP_062636087.1">
    <property type="nucleotide sequence ID" value="XM_062781095.1"/>
</dbReference>
<organism evidence="12 13">
    <name type="scientific">Dichotomopilus funicola</name>
    <dbReference type="NCBI Taxonomy" id="1934379"/>
    <lineage>
        <taxon>Eukaryota</taxon>
        <taxon>Fungi</taxon>
        <taxon>Dikarya</taxon>
        <taxon>Ascomycota</taxon>
        <taxon>Pezizomycotina</taxon>
        <taxon>Sordariomycetes</taxon>
        <taxon>Sordariomycetidae</taxon>
        <taxon>Sordariales</taxon>
        <taxon>Chaetomiaceae</taxon>
        <taxon>Dichotomopilus</taxon>
    </lineage>
</organism>
<evidence type="ECO:0008006" key="14">
    <source>
        <dbReference type="Google" id="ProtNLM"/>
    </source>
</evidence>
<keyword evidence="8" id="KW-0325">Glycoprotein</keyword>
<dbReference type="Proteomes" id="UP001302676">
    <property type="component" value="Unassembled WGS sequence"/>
</dbReference>
<evidence type="ECO:0000256" key="6">
    <source>
        <dbReference type="ARBA" id="ARBA00023026"/>
    </source>
</evidence>
<feature type="transmembrane region" description="Helical" evidence="11">
    <location>
        <begin position="61"/>
        <end position="85"/>
    </location>
</feature>
<keyword evidence="5" id="KW-0560">Oxidoreductase</keyword>
<evidence type="ECO:0000256" key="1">
    <source>
        <dbReference type="ARBA" id="ARBA00004167"/>
    </source>
</evidence>
<comment type="pathway">
    <text evidence="2">Mycotoxin biosynthesis.</text>
</comment>
<proteinExistence type="inferred from homology"/>
<keyword evidence="6" id="KW-0843">Virulence</keyword>
<keyword evidence="4 11" id="KW-1133">Transmembrane helix</keyword>
<dbReference type="AlphaFoldDB" id="A0AAN6ZMJ4"/>
<evidence type="ECO:0000256" key="2">
    <source>
        <dbReference type="ARBA" id="ARBA00004685"/>
    </source>
</evidence>
<reference evidence="12" key="1">
    <citation type="journal article" date="2023" name="Mol. Phylogenet. Evol.">
        <title>Genome-scale phylogeny and comparative genomics of the fungal order Sordariales.</title>
        <authorList>
            <person name="Hensen N."/>
            <person name="Bonometti L."/>
            <person name="Westerberg I."/>
            <person name="Brannstrom I.O."/>
            <person name="Guillou S."/>
            <person name="Cros-Aarteil S."/>
            <person name="Calhoun S."/>
            <person name="Haridas S."/>
            <person name="Kuo A."/>
            <person name="Mondo S."/>
            <person name="Pangilinan J."/>
            <person name="Riley R."/>
            <person name="LaButti K."/>
            <person name="Andreopoulos B."/>
            <person name="Lipzen A."/>
            <person name="Chen C."/>
            <person name="Yan M."/>
            <person name="Daum C."/>
            <person name="Ng V."/>
            <person name="Clum A."/>
            <person name="Steindorff A."/>
            <person name="Ohm R.A."/>
            <person name="Martin F."/>
            <person name="Silar P."/>
            <person name="Natvig D.O."/>
            <person name="Lalanne C."/>
            <person name="Gautier V."/>
            <person name="Ament-Velasquez S.L."/>
            <person name="Kruys A."/>
            <person name="Hutchinson M.I."/>
            <person name="Powell A.J."/>
            <person name="Barry K."/>
            <person name="Miller A.N."/>
            <person name="Grigoriev I.V."/>
            <person name="Debuchy R."/>
            <person name="Gladieux P."/>
            <person name="Hiltunen Thoren M."/>
            <person name="Johannesson H."/>
        </authorList>
    </citation>
    <scope>NUCLEOTIDE SEQUENCE</scope>
    <source>
        <strain evidence="12">CBS 141.50</strain>
    </source>
</reference>
<feature type="compositionally biased region" description="Low complexity" evidence="10">
    <location>
        <begin position="1"/>
        <end position="15"/>
    </location>
</feature>
<evidence type="ECO:0000256" key="11">
    <source>
        <dbReference type="SAM" id="Phobius"/>
    </source>
</evidence>
<dbReference type="GO" id="GO:0016491">
    <property type="term" value="F:oxidoreductase activity"/>
    <property type="evidence" value="ECO:0007669"/>
    <property type="project" value="UniProtKB-KW"/>
</dbReference>
<protein>
    <recommendedName>
        <fullName evidence="14">Tat pathway signal sequence</fullName>
    </recommendedName>
</protein>
<evidence type="ECO:0000256" key="7">
    <source>
        <dbReference type="ARBA" id="ARBA00023136"/>
    </source>
</evidence>
<gene>
    <name evidence="12" type="ORF">C8A04DRAFT_29672</name>
</gene>
<evidence type="ECO:0000256" key="8">
    <source>
        <dbReference type="ARBA" id="ARBA00023180"/>
    </source>
</evidence>
<evidence type="ECO:0000256" key="3">
    <source>
        <dbReference type="ARBA" id="ARBA00022692"/>
    </source>
</evidence>
<dbReference type="GeneID" id="87817708"/>
<comment type="caution">
    <text evidence="12">The sequence shown here is derived from an EMBL/GenBank/DDBJ whole genome shotgun (WGS) entry which is preliminary data.</text>
</comment>
<reference evidence="12" key="2">
    <citation type="submission" date="2023-05" db="EMBL/GenBank/DDBJ databases">
        <authorList>
            <consortium name="Lawrence Berkeley National Laboratory"/>
            <person name="Steindorff A."/>
            <person name="Hensen N."/>
            <person name="Bonometti L."/>
            <person name="Westerberg I."/>
            <person name="Brannstrom I.O."/>
            <person name="Guillou S."/>
            <person name="Cros-Aarteil S."/>
            <person name="Calhoun S."/>
            <person name="Haridas S."/>
            <person name="Kuo A."/>
            <person name="Mondo S."/>
            <person name="Pangilinan J."/>
            <person name="Riley R."/>
            <person name="Labutti K."/>
            <person name="Andreopoulos B."/>
            <person name="Lipzen A."/>
            <person name="Chen C."/>
            <person name="Yanf M."/>
            <person name="Daum C."/>
            <person name="Ng V."/>
            <person name="Clum A."/>
            <person name="Ohm R."/>
            <person name="Martin F."/>
            <person name="Silar P."/>
            <person name="Natvig D."/>
            <person name="Lalanne C."/>
            <person name="Gautier V."/>
            <person name="Ament-Velasquez S.L."/>
            <person name="Kruys A."/>
            <person name="Hutchinson M.I."/>
            <person name="Powell A.J."/>
            <person name="Barry K."/>
            <person name="Miller A.N."/>
            <person name="Grigoriev I.V."/>
            <person name="Debuchy R."/>
            <person name="Gladieux P."/>
            <person name="Thoren M.H."/>
            <person name="Johannesson H."/>
        </authorList>
    </citation>
    <scope>NUCLEOTIDE SEQUENCE</scope>
    <source>
        <strain evidence="12">CBS 141.50</strain>
    </source>
</reference>
<dbReference type="GO" id="GO:0043386">
    <property type="term" value="P:mycotoxin biosynthetic process"/>
    <property type="evidence" value="ECO:0007669"/>
    <property type="project" value="InterPro"/>
</dbReference>
<dbReference type="EMBL" id="MU853594">
    <property type="protein sequence ID" value="KAK4142716.1"/>
    <property type="molecule type" value="Genomic_DNA"/>
</dbReference>
<accession>A0AAN6ZMJ4</accession>
<evidence type="ECO:0000256" key="9">
    <source>
        <dbReference type="ARBA" id="ARBA00035112"/>
    </source>
</evidence>
<dbReference type="InterPro" id="IPR021765">
    <property type="entry name" value="UstYa-like"/>
</dbReference>
<feature type="region of interest" description="Disordered" evidence="10">
    <location>
        <begin position="1"/>
        <end position="36"/>
    </location>
</feature>
<keyword evidence="13" id="KW-1185">Reference proteome</keyword>
<comment type="subcellular location">
    <subcellularLocation>
        <location evidence="1">Membrane</location>
        <topology evidence="1">Single-pass membrane protein</topology>
    </subcellularLocation>
</comment>
<comment type="similarity">
    <text evidence="9">Belongs to the ustYa family.</text>
</comment>
<evidence type="ECO:0000256" key="10">
    <source>
        <dbReference type="SAM" id="MobiDB-lite"/>
    </source>
</evidence>